<evidence type="ECO:0000256" key="6">
    <source>
        <dbReference type="ARBA" id="ARBA00022759"/>
    </source>
</evidence>
<dbReference type="InterPro" id="IPR005162">
    <property type="entry name" value="Retrotrans_gag_dom"/>
</dbReference>
<dbReference type="Gene3D" id="2.40.70.10">
    <property type="entry name" value="Acid Proteases"/>
    <property type="match status" value="1"/>
</dbReference>
<dbReference type="Pfam" id="PF17921">
    <property type="entry name" value="Integrase_H2C2"/>
    <property type="match status" value="1"/>
</dbReference>
<dbReference type="InterPro" id="IPR021109">
    <property type="entry name" value="Peptidase_aspartic_dom_sf"/>
</dbReference>
<name>A0AAD8T2Z7_LOLMU</name>
<dbReference type="Pfam" id="PF03732">
    <property type="entry name" value="Retrotrans_gag"/>
    <property type="match status" value="1"/>
</dbReference>
<dbReference type="GO" id="GO:0004519">
    <property type="term" value="F:endonuclease activity"/>
    <property type="evidence" value="ECO:0007669"/>
    <property type="project" value="UniProtKB-KW"/>
</dbReference>
<keyword evidence="7" id="KW-0378">Hydrolase</keyword>
<feature type="compositionally biased region" description="Low complexity" evidence="10">
    <location>
        <begin position="623"/>
        <end position="632"/>
    </location>
</feature>
<dbReference type="InterPro" id="IPR001878">
    <property type="entry name" value="Znf_CCHC"/>
</dbReference>
<keyword evidence="15" id="KW-1185">Reference proteome</keyword>
<reference evidence="14" key="1">
    <citation type="submission" date="2023-07" db="EMBL/GenBank/DDBJ databases">
        <title>A chromosome-level genome assembly of Lolium multiflorum.</title>
        <authorList>
            <person name="Chen Y."/>
            <person name="Copetti D."/>
            <person name="Kolliker R."/>
            <person name="Studer B."/>
        </authorList>
    </citation>
    <scope>NUCLEOTIDE SEQUENCE</scope>
    <source>
        <strain evidence="14">02402/16</strain>
        <tissue evidence="14">Leaf</tissue>
    </source>
</reference>
<dbReference type="GO" id="GO:0008270">
    <property type="term" value="F:zinc ion binding"/>
    <property type="evidence" value="ECO:0007669"/>
    <property type="project" value="UniProtKB-KW"/>
</dbReference>
<protein>
    <recommendedName>
        <fullName evidence="1">RNA-directed DNA polymerase</fullName>
        <ecNumber evidence="1">2.7.7.49</ecNumber>
    </recommendedName>
</protein>
<dbReference type="PROSITE" id="PS50994">
    <property type="entry name" value="INTEGRASE"/>
    <property type="match status" value="1"/>
</dbReference>
<feature type="region of interest" description="Disordered" evidence="10">
    <location>
        <begin position="1875"/>
        <end position="2013"/>
    </location>
</feature>
<dbReference type="EC" id="2.7.7.49" evidence="1"/>
<comment type="caution">
    <text evidence="14">The sequence shown here is derived from an EMBL/GenBank/DDBJ whole genome shotgun (WGS) entry which is preliminary data.</text>
</comment>
<feature type="compositionally biased region" description="Basic and acidic residues" evidence="10">
    <location>
        <begin position="869"/>
        <end position="894"/>
    </location>
</feature>
<dbReference type="InterPro" id="IPR043128">
    <property type="entry name" value="Rev_trsase/Diguanyl_cyclase"/>
</dbReference>
<proteinExistence type="predicted"/>
<dbReference type="InterPro" id="IPR041373">
    <property type="entry name" value="RT_RNaseH"/>
</dbReference>
<evidence type="ECO:0000259" key="13">
    <source>
        <dbReference type="PROSITE" id="PS50994"/>
    </source>
</evidence>
<dbReference type="PROSITE" id="PS50158">
    <property type="entry name" value="ZF_CCHC"/>
    <property type="match status" value="1"/>
</dbReference>
<feature type="domain" description="CCHC-type" evidence="11">
    <location>
        <begin position="639"/>
        <end position="654"/>
    </location>
</feature>
<keyword evidence="3" id="KW-0808">Transferase</keyword>
<dbReference type="Gene3D" id="3.10.20.370">
    <property type="match status" value="1"/>
</dbReference>
<dbReference type="Pfam" id="PF17917">
    <property type="entry name" value="RT_RNaseH"/>
    <property type="match status" value="1"/>
</dbReference>
<dbReference type="Gene3D" id="1.10.340.70">
    <property type="match status" value="1"/>
</dbReference>
<dbReference type="InterPro" id="IPR043502">
    <property type="entry name" value="DNA/RNA_pol_sf"/>
</dbReference>
<feature type="region of interest" description="Disordered" evidence="10">
    <location>
        <begin position="861"/>
        <end position="894"/>
    </location>
</feature>
<evidence type="ECO:0000256" key="3">
    <source>
        <dbReference type="ARBA" id="ARBA00022679"/>
    </source>
</evidence>
<keyword evidence="9" id="KW-0479">Metal-binding</keyword>
<dbReference type="InterPro" id="IPR001584">
    <property type="entry name" value="Integrase_cat-core"/>
</dbReference>
<sequence>MDCYLRPICFVLSDMNLERRTSQQTRRWTRKKEEKSGRRRAPRAGTAGLRPALPALPPRHCRPVHPGTAGPQALHGRPHRMKTRRRLRPPAGRLGGAADHRHCRPILTAPPRPVDLISTVDFASMDQDNLCSADFTPVRIWTYKYLTPSSRLGNGDETRDGEVLRNTERLATQHNLWTQRQEFKEQLSLFETRIDEQYEEVAHNFSTVNQDLALLREATDNLNGQMAANDANMERRMDSLERAITNLGPPPQGMKTILVLIDHMLVKKTLALTQGEVNSIAMLVLMNDLHKNKFLTKIVIKRLAMPTMGVTTNPTTTSSTTWRHMVMLPPKVVKSNQGVISAIILAMTNVEEETHNMIKTRGPSLDIANNLAKTLNNILHVNQVKQVFNSTANPMLWLDVKDLLYHLKPQEMKATGEDDAEAYLSWALKVDKIFRIHNYSGAKKVAMASLEFEDYANTWWEQVLTLREEKGEPPIDTWEEMKEEMHARFVPTHYETDLFNKLQKLKQGTKTVEEFFKEMELTMMRANIQESEQQTIARFFNGLNYPIKRIVEFQPYSNMVELVHQASKAERQVNEDLKYSKSKSYFASKFATTTPPSTSVKPTASSTTSKQPTIQSRMKQTVSSTASSKASTGPSNVTCFKCGTQGHKSFECKNTKVMITMENGDIETLSEGEYEALVQAAVANEEEYDEESGEYPLLCTHDPSPSLVVTRVLTTQPQAMEDQRCNIFQTRAGIGGKSIKVIIDGGSCHNLASTELCEKLNLTLRKHPHPYHVQWLSDKGNVKIQHTVTVNFKIGPYEDTVECDVVPMTVCHMLLGRPWQFDKKAIHDGYSNAYTFKVKDKKFELRPMTPSQIIADNAKALARAQHNTHHSELRGEGATHQKESERHHPHMSERKSVLLATKSESSKTSSPTSYLMDYHRRGIEHRIDLIPGAPLPNRSAYRTNPKIPRRSNAKYKTSSLKGTEVVRLHGIPASIVSDRDVKFMSYLWKSLMAKFGVKLLFSSSSHPQTDGQTEVVNRSLSTLLRTLVKTNLKSWEDCLPHAEFAYNRAKHSTTSRSPFMIVYGFEPPTALDILPLPLHERTNMDFDKRTTAMKKLHEETRATIQEHVLRQATRLNAKKKERIFEEGDLVWIHLRKERFPHERNSKLKPRGDGPFKVLKRINNNAYVIDISTSKYLVSNTFNVSDLSPYHGHEEDHESRTTLSQGGGDDTGWPSDTSAPRPTSPPSGPMTRARVKALHDKEFGDVFPEEVPTGLPPLRGIEHQIDLIHGASLPNRAPYRTNPEETKEIQKQVQALLDKGYIRISLSPCVVPVILVPKKDGTWRMCVDCRAINNITIRYRHPIPRLEDMLDELSGVAVFSKIDLRSGYHQIRMKEGDEWKTAFKTKFGLYEWLVMPFGLTNAPSTFMRLMNHVLREFIGKFVVLYFDDILIYSRNESDHTIHIRHVLQVLRDNQLYGNLEKCTFCKDKVIFLGYVVSKHGVEVDVSKIEAIQNWPTPMNVSQVRSFHGLAGFYRRFVPNFSTIAAPLNDLTKKGVVFECGATQDHAFDELKRLLTSAPLLALPDFNKQFEIECDASGIGIGGVLMQEGRPIAYFSEKLSGAKLNYPIYDKEFYALIRVLEVWQHYLWPKEFIIHSDHEALKYLKAQSTLHKRLAKWVEFIESFPYIIKHKKGKDNIVADALSRKNVLLTQLDESHAGGLMGHFGREKMLLMLADHFYWPKMRRDVDRYVRRCITCNKSKSKLKPHDLKEWEECLPHVEFAYNRVVHSTTELCPFEVVYGFKPITPLDLLPLPIHERVNMEASKRADFVNKIHVKTKELIEKKGKSNAARMDKKRKEMLFKPGDLVWINDNAYSIDLPEDEFGVSNSFNVADLTPYDGEDLGASGSTPFEGGDDEDIPISLLPPSLPTEDEPACEAQVSRGDEHRTRRRGAAGREDGREAGHGAGHEDISWTREGGAEGIRERRRRNPGRSSARSDRPSRRAARSPRSTAANRRQPEEHLVRQKPETSQISGAAR</sequence>
<keyword evidence="5" id="KW-0540">Nuclease</keyword>
<feature type="compositionally biased region" description="Low complexity" evidence="10">
    <location>
        <begin position="43"/>
        <end position="53"/>
    </location>
</feature>
<feature type="compositionally biased region" description="Basic and acidic residues" evidence="10">
    <location>
        <begin position="1992"/>
        <end position="2003"/>
    </location>
</feature>
<dbReference type="GO" id="GO:0003964">
    <property type="term" value="F:RNA-directed DNA polymerase activity"/>
    <property type="evidence" value="ECO:0007669"/>
    <property type="project" value="UniProtKB-KW"/>
</dbReference>
<dbReference type="SUPFAM" id="SSF53098">
    <property type="entry name" value="Ribonuclease H-like"/>
    <property type="match status" value="1"/>
</dbReference>
<keyword evidence="9" id="KW-0862">Zinc</keyword>
<dbReference type="InterPro" id="IPR041588">
    <property type="entry name" value="Integrase_H2C2"/>
</dbReference>
<dbReference type="Proteomes" id="UP001231189">
    <property type="component" value="Unassembled WGS sequence"/>
</dbReference>
<dbReference type="CDD" id="cd09274">
    <property type="entry name" value="RNase_HI_RT_Ty3"/>
    <property type="match status" value="1"/>
</dbReference>
<feature type="compositionally biased region" description="Low complexity" evidence="10">
    <location>
        <begin position="591"/>
        <end position="610"/>
    </location>
</feature>
<dbReference type="EMBL" id="JAUUTY010000003">
    <property type="protein sequence ID" value="KAK1668103.1"/>
    <property type="molecule type" value="Genomic_DNA"/>
</dbReference>
<evidence type="ECO:0000313" key="15">
    <source>
        <dbReference type="Proteomes" id="UP001231189"/>
    </source>
</evidence>
<keyword evidence="4" id="KW-0548">Nucleotidyltransferase</keyword>
<dbReference type="GO" id="GO:0015074">
    <property type="term" value="P:DNA integration"/>
    <property type="evidence" value="ECO:0007669"/>
    <property type="project" value="InterPro"/>
</dbReference>
<evidence type="ECO:0000256" key="10">
    <source>
        <dbReference type="SAM" id="MobiDB-lite"/>
    </source>
</evidence>
<feature type="region of interest" description="Disordered" evidence="10">
    <location>
        <begin position="934"/>
        <end position="956"/>
    </location>
</feature>
<dbReference type="Pfam" id="PF24626">
    <property type="entry name" value="SH3_Tf2-1"/>
    <property type="match status" value="1"/>
</dbReference>
<feature type="region of interest" description="Disordered" evidence="10">
    <location>
        <begin position="20"/>
        <end position="98"/>
    </location>
</feature>
<feature type="region of interest" description="Disordered" evidence="10">
    <location>
        <begin position="1188"/>
        <end position="1231"/>
    </location>
</feature>
<evidence type="ECO:0000313" key="14">
    <source>
        <dbReference type="EMBL" id="KAK1668103.1"/>
    </source>
</evidence>
<evidence type="ECO:0000256" key="5">
    <source>
        <dbReference type="ARBA" id="ARBA00022722"/>
    </source>
</evidence>
<dbReference type="GO" id="GO:0008233">
    <property type="term" value="F:peptidase activity"/>
    <property type="evidence" value="ECO:0007669"/>
    <property type="project" value="UniProtKB-KW"/>
</dbReference>
<keyword evidence="2" id="KW-0645">Protease</keyword>
<feature type="compositionally biased region" description="Basic and acidic residues" evidence="10">
    <location>
        <begin position="1930"/>
        <end position="1959"/>
    </location>
</feature>
<dbReference type="CDD" id="cd01647">
    <property type="entry name" value="RT_LTR"/>
    <property type="match status" value="1"/>
</dbReference>
<dbReference type="Gene3D" id="3.30.70.270">
    <property type="match status" value="2"/>
</dbReference>
<accession>A0AAD8T2Z7</accession>
<dbReference type="GO" id="GO:0006508">
    <property type="term" value="P:proteolysis"/>
    <property type="evidence" value="ECO:0007669"/>
    <property type="project" value="UniProtKB-KW"/>
</dbReference>
<dbReference type="FunFam" id="3.10.10.10:FF:000007">
    <property type="entry name" value="Retrovirus-related Pol polyprotein from transposon 17.6-like Protein"/>
    <property type="match status" value="1"/>
</dbReference>
<dbReference type="SUPFAM" id="SSF56672">
    <property type="entry name" value="DNA/RNA polymerases"/>
    <property type="match status" value="1"/>
</dbReference>
<keyword evidence="8" id="KW-0695">RNA-directed DNA polymerase</keyword>
<feature type="compositionally biased region" description="Basic and acidic residues" evidence="10">
    <location>
        <begin position="1190"/>
        <end position="1199"/>
    </location>
</feature>
<dbReference type="GO" id="GO:0003676">
    <property type="term" value="F:nucleic acid binding"/>
    <property type="evidence" value="ECO:0007669"/>
    <property type="project" value="InterPro"/>
</dbReference>
<evidence type="ECO:0000256" key="9">
    <source>
        <dbReference type="PROSITE-ProRule" id="PRU00047"/>
    </source>
</evidence>
<organism evidence="14 15">
    <name type="scientific">Lolium multiflorum</name>
    <name type="common">Italian ryegrass</name>
    <name type="synonym">Lolium perenne subsp. multiflorum</name>
    <dbReference type="NCBI Taxonomy" id="4521"/>
    <lineage>
        <taxon>Eukaryota</taxon>
        <taxon>Viridiplantae</taxon>
        <taxon>Streptophyta</taxon>
        <taxon>Embryophyta</taxon>
        <taxon>Tracheophyta</taxon>
        <taxon>Spermatophyta</taxon>
        <taxon>Magnoliopsida</taxon>
        <taxon>Liliopsida</taxon>
        <taxon>Poales</taxon>
        <taxon>Poaceae</taxon>
        <taxon>BOP clade</taxon>
        <taxon>Pooideae</taxon>
        <taxon>Poodae</taxon>
        <taxon>Poeae</taxon>
        <taxon>Poeae Chloroplast Group 2 (Poeae type)</taxon>
        <taxon>Loliodinae</taxon>
        <taxon>Loliinae</taxon>
        <taxon>Lolium</taxon>
    </lineage>
</organism>
<evidence type="ECO:0000256" key="1">
    <source>
        <dbReference type="ARBA" id="ARBA00012493"/>
    </source>
</evidence>
<keyword evidence="9" id="KW-0863">Zinc-finger</keyword>
<dbReference type="InterPro" id="IPR036397">
    <property type="entry name" value="RNaseH_sf"/>
</dbReference>
<dbReference type="FunFam" id="3.30.70.270:FF:000020">
    <property type="entry name" value="Transposon Tf2-6 polyprotein-like Protein"/>
    <property type="match status" value="1"/>
</dbReference>
<dbReference type="PANTHER" id="PTHR35046:SF9">
    <property type="entry name" value="RNA-DIRECTED DNA POLYMERASE"/>
    <property type="match status" value="1"/>
</dbReference>
<dbReference type="PANTHER" id="PTHR35046">
    <property type="entry name" value="ZINC KNUCKLE (CCHC-TYPE) FAMILY PROTEIN"/>
    <property type="match status" value="1"/>
</dbReference>
<feature type="compositionally biased region" description="Polar residues" evidence="10">
    <location>
        <begin position="611"/>
        <end position="622"/>
    </location>
</feature>
<dbReference type="PROSITE" id="PS50878">
    <property type="entry name" value="RT_POL"/>
    <property type="match status" value="1"/>
</dbReference>
<evidence type="ECO:0000259" key="11">
    <source>
        <dbReference type="PROSITE" id="PS50158"/>
    </source>
</evidence>
<dbReference type="InterPro" id="IPR000477">
    <property type="entry name" value="RT_dom"/>
</dbReference>
<dbReference type="CDD" id="cd00303">
    <property type="entry name" value="retropepsin_like"/>
    <property type="match status" value="1"/>
</dbReference>
<keyword evidence="6" id="KW-0255">Endonuclease</keyword>
<dbReference type="InterPro" id="IPR012337">
    <property type="entry name" value="RNaseH-like_sf"/>
</dbReference>
<evidence type="ECO:0000256" key="2">
    <source>
        <dbReference type="ARBA" id="ARBA00022670"/>
    </source>
</evidence>
<dbReference type="Pfam" id="PF00078">
    <property type="entry name" value="RVT_1"/>
    <property type="match status" value="1"/>
</dbReference>
<dbReference type="InterPro" id="IPR056924">
    <property type="entry name" value="SH3_Tf2-1"/>
</dbReference>
<feature type="compositionally biased region" description="Basic residues" evidence="10">
    <location>
        <begin position="76"/>
        <end position="88"/>
    </location>
</feature>
<feature type="domain" description="Integrase catalytic" evidence="13">
    <location>
        <begin position="907"/>
        <end position="1066"/>
    </location>
</feature>
<evidence type="ECO:0000256" key="7">
    <source>
        <dbReference type="ARBA" id="ARBA00022801"/>
    </source>
</evidence>
<dbReference type="Gene3D" id="3.30.420.10">
    <property type="entry name" value="Ribonuclease H-like superfamily/Ribonuclease H"/>
    <property type="match status" value="1"/>
</dbReference>
<feature type="compositionally biased region" description="Polar residues" evidence="10">
    <location>
        <begin position="2004"/>
        <end position="2013"/>
    </location>
</feature>
<feature type="region of interest" description="Disordered" evidence="10">
    <location>
        <begin position="591"/>
        <end position="634"/>
    </location>
</feature>
<dbReference type="Gene3D" id="3.10.10.10">
    <property type="entry name" value="HIV Type 1 Reverse Transcriptase, subunit A, domain 1"/>
    <property type="match status" value="1"/>
</dbReference>
<evidence type="ECO:0000256" key="4">
    <source>
        <dbReference type="ARBA" id="ARBA00022695"/>
    </source>
</evidence>
<feature type="domain" description="Reverse transcriptase" evidence="12">
    <location>
        <begin position="1296"/>
        <end position="1475"/>
    </location>
</feature>
<evidence type="ECO:0000256" key="8">
    <source>
        <dbReference type="ARBA" id="ARBA00022918"/>
    </source>
</evidence>
<evidence type="ECO:0000259" key="12">
    <source>
        <dbReference type="PROSITE" id="PS50878"/>
    </source>
</evidence>
<gene>
    <name evidence="14" type="ORF">QYE76_056262</name>
</gene>